<protein>
    <recommendedName>
        <fullName evidence="2">Acyltransferase 3 domain-containing protein</fullName>
    </recommendedName>
</protein>
<dbReference type="HOGENOM" id="CLU_005679_13_3_1"/>
<feature type="transmembrane region" description="Helical" evidence="1">
    <location>
        <begin position="152"/>
        <end position="171"/>
    </location>
</feature>
<dbReference type="Proteomes" id="UP000053259">
    <property type="component" value="Unassembled WGS sequence"/>
</dbReference>
<dbReference type="EMBL" id="KN847566">
    <property type="protein sequence ID" value="KIW00180.1"/>
    <property type="molecule type" value="Genomic_DNA"/>
</dbReference>
<feature type="transmembrane region" description="Helical" evidence="1">
    <location>
        <begin position="453"/>
        <end position="475"/>
    </location>
</feature>
<proteinExistence type="predicted"/>
<evidence type="ECO:0000256" key="1">
    <source>
        <dbReference type="SAM" id="Phobius"/>
    </source>
</evidence>
<dbReference type="PANTHER" id="PTHR23028:SF134">
    <property type="entry name" value="PUTATIVE (AFU_ORTHOLOGUE AFUA_4G08520)-RELATED"/>
    <property type="match status" value="1"/>
</dbReference>
<evidence type="ECO:0000259" key="2">
    <source>
        <dbReference type="Pfam" id="PF01757"/>
    </source>
</evidence>
<evidence type="ECO:0000313" key="4">
    <source>
        <dbReference type="Proteomes" id="UP000053259"/>
    </source>
</evidence>
<dbReference type="Pfam" id="PF01757">
    <property type="entry name" value="Acyl_transf_3"/>
    <property type="match status" value="1"/>
</dbReference>
<feature type="transmembrane region" description="Helical" evidence="1">
    <location>
        <begin position="495"/>
        <end position="515"/>
    </location>
</feature>
<feature type="transmembrane region" description="Helical" evidence="1">
    <location>
        <begin position="412"/>
        <end position="433"/>
    </location>
</feature>
<keyword evidence="1" id="KW-0812">Transmembrane</keyword>
<dbReference type="GO" id="GO:0016747">
    <property type="term" value="F:acyltransferase activity, transferring groups other than amino-acyl groups"/>
    <property type="evidence" value="ECO:0007669"/>
    <property type="project" value="InterPro"/>
</dbReference>
<dbReference type="InterPro" id="IPR002656">
    <property type="entry name" value="Acyl_transf_3_dom"/>
</dbReference>
<feature type="transmembrane region" description="Helical" evidence="1">
    <location>
        <begin position="308"/>
        <end position="326"/>
    </location>
</feature>
<organism evidence="3 4">
    <name type="scientific">Verruconis gallopava</name>
    <dbReference type="NCBI Taxonomy" id="253628"/>
    <lineage>
        <taxon>Eukaryota</taxon>
        <taxon>Fungi</taxon>
        <taxon>Dikarya</taxon>
        <taxon>Ascomycota</taxon>
        <taxon>Pezizomycotina</taxon>
        <taxon>Dothideomycetes</taxon>
        <taxon>Pleosporomycetidae</taxon>
        <taxon>Venturiales</taxon>
        <taxon>Sympoventuriaceae</taxon>
        <taxon>Verruconis</taxon>
    </lineage>
</organism>
<accession>A0A0D2A1H2</accession>
<dbReference type="AlphaFoldDB" id="A0A0D2A1H2"/>
<evidence type="ECO:0000313" key="3">
    <source>
        <dbReference type="EMBL" id="KIW00180.1"/>
    </source>
</evidence>
<keyword evidence="4" id="KW-1185">Reference proteome</keyword>
<dbReference type="PANTHER" id="PTHR23028">
    <property type="entry name" value="ACETYLTRANSFERASE"/>
    <property type="match status" value="1"/>
</dbReference>
<dbReference type="InParanoid" id="A0A0D2A1H2"/>
<feature type="transmembrane region" description="Helical" evidence="1">
    <location>
        <begin position="202"/>
        <end position="224"/>
    </location>
</feature>
<gene>
    <name evidence="3" type="ORF">PV09_08221</name>
</gene>
<dbReference type="VEuPathDB" id="FungiDB:PV09_08221"/>
<keyword evidence="1" id="KW-1133">Transmembrane helix</keyword>
<feature type="transmembrane region" description="Helical" evidence="1">
    <location>
        <begin position="372"/>
        <end position="392"/>
    </location>
</feature>
<feature type="transmembrane region" description="Helical" evidence="1">
    <location>
        <begin position="51"/>
        <end position="70"/>
    </location>
</feature>
<dbReference type="GeneID" id="27316194"/>
<keyword evidence="1" id="KW-0472">Membrane</keyword>
<name>A0A0D2A1H2_9PEZI</name>
<sequence length="532" mass="61230">MSGENARLYNDDDAVIHEQRVSSSSENEISEWARDREAQAGFHHSQASLPVSILLAQLFLSIWAALIHYLSWKRIRQVLRPSFLSGSDGEHEKSRGGANGALDGLRGVSCLIVALYHFFGEFYELDKGYIWDWDSPNGGPLATWLNLPIVKAFYNGPNMVAIFFMISGYVLSHRFIELIRRGQIDKALGSMPSAIFRRWMRLFFPVGVSFAITGFLVWCGIYEYSRTQHDGYAESMGHLPGPFPKRGENAWDQMSIWLQTWRHLFHSFTWERYGPVDIDSDAWTISVEYRSSIVVFMSVIALARVRRLILRLSLIVLIMAWAIQWEPRAWEVVLFLGGTFVAEINVANRLSMELGCDATEKHRSHLRMSSHWWMVVMVVMMYLISVPSLHLYDSDPGWGWHLLRDIGKIPSSYLFNMYQFLGALLLILATTNWEPLQHLLNMPVPQYLGRLSYSLYLVHGPWVKLCGWALVPRFLNIVYGRLGSLDRDFNASACLGFLIFMPTTIYFADIFMRYVDIPSVKMSRQIWDFCTS</sequence>
<feature type="domain" description="Acyltransferase 3" evidence="2">
    <location>
        <begin position="100"/>
        <end position="510"/>
    </location>
</feature>
<reference evidence="3 4" key="1">
    <citation type="submission" date="2015-01" db="EMBL/GenBank/DDBJ databases">
        <title>The Genome Sequence of Ochroconis gallopava CBS43764.</title>
        <authorList>
            <consortium name="The Broad Institute Genomics Platform"/>
            <person name="Cuomo C."/>
            <person name="de Hoog S."/>
            <person name="Gorbushina A."/>
            <person name="Stielow B."/>
            <person name="Teixiera M."/>
            <person name="Abouelleil A."/>
            <person name="Chapman S.B."/>
            <person name="Priest M."/>
            <person name="Young S.K."/>
            <person name="Wortman J."/>
            <person name="Nusbaum C."/>
            <person name="Birren B."/>
        </authorList>
    </citation>
    <scope>NUCLEOTIDE SEQUENCE [LARGE SCALE GENOMIC DNA]</scope>
    <source>
        <strain evidence="3 4">CBS 43764</strain>
    </source>
</reference>
<dbReference type="RefSeq" id="XP_016210049.1">
    <property type="nucleotide sequence ID" value="XM_016362084.1"/>
</dbReference>
<dbReference type="STRING" id="253628.A0A0D2A1H2"/>
<dbReference type="OrthoDB" id="5405781at2759"/>
<dbReference type="InterPro" id="IPR050879">
    <property type="entry name" value="Acyltransferase_3"/>
</dbReference>